<reference evidence="5" key="1">
    <citation type="submission" date="2020-03" db="EMBL/GenBank/DDBJ databases">
        <title>Castanea mollissima Vanexum genome sequencing.</title>
        <authorList>
            <person name="Staton M."/>
        </authorList>
    </citation>
    <scope>NUCLEOTIDE SEQUENCE</scope>
    <source>
        <tissue evidence="5">Leaf</tissue>
    </source>
</reference>
<evidence type="ECO:0000313" key="5">
    <source>
        <dbReference type="EMBL" id="KAF3973174.1"/>
    </source>
</evidence>
<dbReference type="OrthoDB" id="10255522at2759"/>
<feature type="compositionally biased region" description="Polar residues" evidence="2">
    <location>
        <begin position="1"/>
        <end position="22"/>
    </location>
</feature>
<evidence type="ECO:0000256" key="1">
    <source>
        <dbReference type="SAM" id="Coils"/>
    </source>
</evidence>
<dbReference type="PANTHER" id="PTHR43939:SF68">
    <property type="entry name" value="CENTROSOMAL PROTEIN OF 290 KDA-LIKE"/>
    <property type="match status" value="1"/>
</dbReference>
<feature type="region of interest" description="Disordered" evidence="2">
    <location>
        <begin position="1"/>
        <end position="79"/>
    </location>
</feature>
<evidence type="ECO:0000256" key="3">
    <source>
        <dbReference type="SAM" id="Phobius"/>
    </source>
</evidence>
<comment type="caution">
    <text evidence="5">The sequence shown here is derived from an EMBL/GenBank/DDBJ whole genome shotgun (WGS) entry which is preliminary data.</text>
</comment>
<feature type="coiled-coil region" evidence="1">
    <location>
        <begin position="1274"/>
        <end position="1497"/>
    </location>
</feature>
<evidence type="ECO:0000256" key="2">
    <source>
        <dbReference type="SAM" id="MobiDB-lite"/>
    </source>
</evidence>
<sequence>MSENHSSEQVLEVSGAQNSNFLDPNPDHAIRAPQEANGYDHDHDQVNQEPALLSVMGRADDDIDNDNGVSEEEEEGGDFVDCSDELVSSAEKEAAVVAVVREESGDDGVRGVENGVLDGYVQPELQRQQQQRLSNAQEYKDEREAFAREVAELRHGLKALINHQQPLLGDNESGENDNSHLLEMIKECSLFVKLASEERSQAEATMREIRGVVLTKEQDIGDLNARVFELSLANDAAASYMSSVQNSLEVSLEKDRHVEDVANRMLASLALVGYQEESLEDSISGKIIQVEKGNSLLIEKYNQILSEIDQLRQCLNKAGVDIRVQEGHETICVAARDELLELKRKEEDLIDKVRHLEDENRKLVEQLDGHKEMVEKVNAELANTKIEVEQEKVRCANTKEKLTMAVTKGKALVQQRDSLKHSLADKTSELEKCLIELQEKSSALESAELSKEELVKSENLIASLQETLSERTSVLEKIDEIMSEAGVPEELLSMDIRERFRWLVDERNVLKDVSLESQKLKDAFSSFDLPETVSSSDLEARVGWLRESFYRAKDDVNSLQDEIAKTREAGHNEIDRLSASLSTALQEKDYLETELADLMRKYEEIVEKEHQVTLEKDHLSASLSTALQEKDYLQTELAELMSKYEEIVVKERQVTLEKDHLSASLSAELQEKDYFQTELADLMGKYKEIVEKEHQVSVEKDQIVKMLIVVSGTEMENEEGVYQTFSDTSSLVHRCFEKIKEQSSAILDSSYVNAELFERVQSLLYVRDHELMLCEKLLEEEMMVRSEEEKLLNELKLVSEELLALKEEKSSLWKDLERSEEKSALVDKLSNELKLVSEELVVLKEEKISLHKDFERFEEKSALVEKLSSELKLVSEELVALKEEKSSLQNDVERLEEKSTLVEKQSNELKLVSEELVALKEENSSLQRDLERLEEKSALVEKLSNELKLVSEELVALKEEKSSLQNDLERSEEKSTLVEKLSNELKLVSEKLVALKEEKSSLQKDLERLEEKSALVEKLSNELKLVSEELVELKEEKSSLWKDLERSEEKSTLVDKFSNELKLVSEELVALKEEKISLQKDLERLEEKSTLVEKVSNELKLVSEEIVALKEEKSSLQKDLERSEEKSALVREKLSMAVKKGKGLVQDRENLKKLLDEKNSEIQKLKLELQQQESAVADCRDQIKTLSTDVEHIPKLEADLAAMKDQRDQLEQFLLESNKILQKLVESIDGIVLPVDTVFDEPVGKVNWLSGYINECLEAKTHTEQELGKVKEDASTLVSELAEAQATVKSLEDALSVAENNVTQLAEEKRELEVGKTNIEQELQKAVEEACSQTSKFVEACATRKSLEEALLLAENNISVLFREKEEAQVSKTAAEMDLEKVKEEVAIQTSKLTEAFKTIKSLEDSLSQVETNVALLTEQNNNAQVGRTNLENELKKLQEEAGSQANKLADSYAKIKSLEDALLRAEEDISVLQGEKKNAEEELLSLNSKLNACMEELAGTSGSFESKSIELAGHLNDLQVIMKDETLLSRVKECFEKKFESLRKMDLILKNIRTHFVGVDLEELQSHHVMEDDSNVMKSFSNSLNNIVDVEINNSRVSAADGDNISSHFRKTVEGFQSRNKIIYDKVEGFSSFIDECIAGLLRKLQETQDGVVFVLEHVESLKQKSKNLEMIQQEQESTISILENDVATLLSACTDATRELQIEVKNNLLELISVPELEKLNHTLSLEMRDTDGDATVEQQQRLDGNKHVVAANKLLLATRKFQSLVKQFESTGNVAAATVEELQNKLKQSITSLEKAIEERDLNQDRVFKLESEVEELQTSCSELRVKLNDSHSKEDKLKEREAEISSLSNTLLMKEKEAEDSLLSASQVKTLLDKVGGIEIPTAESEVGDLVPHNSAHVKKLFYIIDTVTELQQQVRLLSHDKEELQSTITTQILEIEHLKEEVEKLVRDRQDSEKVKDELSELTFGLEKIIGILGGELFDQKSAGVKGLLSVLEKQVVTMPLELENSKSKAQELGTKLLASQKVVDELSVKVKVLEDSLQDRSAQTEIVQERSIFEAPSLPTGSEISEIEDAGSLGQTSKSPVLPATVARTVRKGSAEHLAINVDVESERLINNEGGDEDKGHVFKSLNTSGLIPKQGKLIADRVDGIWVSGGRLLMSRPQARLGLIAYSLLLHIWLLREFEHLSSAFPSKTEIRTNNVSTILFPYRASTFMGGKVIHLYDAEQVVLSTLHSGFRFDTRAFASRNSVKKLRRNGQPPEIVADIPPTKDDYVQDENSASSFENSVDQNSTIKPSRSTVLQACTITSGLIAALGIILRQVSHVASVEGLPILDCSTEVSFGFEMWHLELITGIVVLISSSRYLLLKTWPDFAESSEAANQQVLASLQILDYIIVAFLPGISEELLFRGALLPLFGFNWKSAFLVAAIFGVLHVGNGRKYSFAIWATFVGLVYGYATIMSSSVIVPMASHAINNLVGGILWRYTSFSKSSQKL</sequence>
<feature type="coiled-coil region" evidence="1">
    <location>
        <begin position="1782"/>
        <end position="1861"/>
    </location>
</feature>
<dbReference type="Proteomes" id="UP000737018">
    <property type="component" value="Unassembled WGS sequence"/>
</dbReference>
<feature type="coiled-coil region" evidence="1">
    <location>
        <begin position="788"/>
        <end position="1213"/>
    </location>
</feature>
<organism evidence="5 6">
    <name type="scientific">Castanea mollissima</name>
    <name type="common">Chinese chestnut</name>
    <dbReference type="NCBI Taxonomy" id="60419"/>
    <lineage>
        <taxon>Eukaryota</taxon>
        <taxon>Viridiplantae</taxon>
        <taxon>Streptophyta</taxon>
        <taxon>Embryophyta</taxon>
        <taxon>Tracheophyta</taxon>
        <taxon>Spermatophyta</taxon>
        <taxon>Magnoliopsida</taxon>
        <taxon>eudicotyledons</taxon>
        <taxon>Gunneridae</taxon>
        <taxon>Pentapetalae</taxon>
        <taxon>rosids</taxon>
        <taxon>fabids</taxon>
        <taxon>Fagales</taxon>
        <taxon>Fagaceae</taxon>
        <taxon>Castanea</taxon>
    </lineage>
</organism>
<feature type="coiled-coil region" evidence="1">
    <location>
        <begin position="1912"/>
        <end position="1967"/>
    </location>
</feature>
<keyword evidence="3" id="KW-0472">Membrane</keyword>
<dbReference type="PANTHER" id="PTHR43939">
    <property type="entry name" value="COILED-COIL DOMAIN-CONTAINING PROTEIN 158"/>
    <property type="match status" value="1"/>
</dbReference>
<feature type="domain" description="CAAX prenyl protease 2/Lysostaphin resistance protein A-like" evidence="4">
    <location>
        <begin position="2389"/>
        <end position="2477"/>
    </location>
</feature>
<dbReference type="InterPro" id="IPR003675">
    <property type="entry name" value="Rce1/LyrA-like_dom"/>
</dbReference>
<keyword evidence="3" id="KW-0812">Transmembrane</keyword>
<feature type="compositionally biased region" description="Acidic residues" evidence="2">
    <location>
        <begin position="61"/>
        <end position="79"/>
    </location>
</feature>
<feature type="transmembrane region" description="Helical" evidence="3">
    <location>
        <begin position="2411"/>
        <end position="2434"/>
    </location>
</feature>
<keyword evidence="1" id="KW-0175">Coiled coil</keyword>
<feature type="coiled-coil region" evidence="1">
    <location>
        <begin position="332"/>
        <end position="401"/>
    </location>
</feature>
<feature type="coiled-coil region" evidence="1">
    <location>
        <begin position="581"/>
        <end position="643"/>
    </location>
</feature>
<evidence type="ECO:0000259" key="4">
    <source>
        <dbReference type="Pfam" id="PF02517"/>
    </source>
</evidence>
<dbReference type="EMBL" id="JRKL02000270">
    <property type="protein sequence ID" value="KAF3973174.1"/>
    <property type="molecule type" value="Genomic_DNA"/>
</dbReference>
<name>A0A8J4RTF5_9ROSI</name>
<accession>A0A8J4RTF5</accession>
<keyword evidence="3" id="KW-1133">Transmembrane helix</keyword>
<proteinExistence type="predicted"/>
<keyword evidence="6" id="KW-1185">Reference proteome</keyword>
<dbReference type="GO" id="GO:0080120">
    <property type="term" value="P:CAAX-box protein maturation"/>
    <property type="evidence" value="ECO:0007669"/>
    <property type="project" value="UniProtKB-ARBA"/>
</dbReference>
<dbReference type="Pfam" id="PF02517">
    <property type="entry name" value="Rce1-like"/>
    <property type="match status" value="1"/>
</dbReference>
<gene>
    <name evidence="5" type="ORF">CMV_003391</name>
</gene>
<dbReference type="SUPFAM" id="SSF57997">
    <property type="entry name" value="Tropomyosin"/>
    <property type="match status" value="1"/>
</dbReference>
<dbReference type="GO" id="GO:0004175">
    <property type="term" value="F:endopeptidase activity"/>
    <property type="evidence" value="ECO:0007669"/>
    <property type="project" value="UniProtKB-ARBA"/>
</dbReference>
<feature type="transmembrane region" description="Helical" evidence="3">
    <location>
        <begin position="2441"/>
        <end position="2459"/>
    </location>
</feature>
<evidence type="ECO:0000313" key="6">
    <source>
        <dbReference type="Proteomes" id="UP000737018"/>
    </source>
</evidence>
<protein>
    <recommendedName>
        <fullName evidence="4">CAAX prenyl protease 2/Lysostaphin resistance protein A-like domain-containing protein</fullName>
    </recommendedName>
</protein>